<dbReference type="Proteomes" id="UP000002512">
    <property type="component" value="Chromosome"/>
</dbReference>
<evidence type="ECO:0000313" key="2">
    <source>
        <dbReference type="EMBL" id="AAN59004.1"/>
    </source>
</evidence>
<dbReference type="AlphaFoldDB" id="Q8DTK6"/>
<dbReference type="InterPro" id="IPR002560">
    <property type="entry name" value="Transposase_DDE"/>
</dbReference>
<name>Q8DTK6_STRMU</name>
<proteinExistence type="predicted"/>
<dbReference type="STRING" id="210007.SMU_1330c"/>
<protein>
    <submittedName>
        <fullName evidence="2">Transposase</fullName>
    </submittedName>
</protein>
<dbReference type="PATRIC" id="fig|210007.7.peg.1190"/>
<organism evidence="2 3">
    <name type="scientific">Streptococcus mutans serotype c (strain ATCC 700610 / UA159)</name>
    <dbReference type="NCBI Taxonomy" id="210007"/>
    <lineage>
        <taxon>Bacteria</taxon>
        <taxon>Bacillati</taxon>
        <taxon>Bacillota</taxon>
        <taxon>Bacilli</taxon>
        <taxon>Lactobacillales</taxon>
        <taxon>Streptococcaceae</taxon>
        <taxon>Streptococcus</taxon>
    </lineage>
</organism>
<evidence type="ECO:0000313" key="3">
    <source>
        <dbReference type="Proteomes" id="UP000002512"/>
    </source>
</evidence>
<dbReference type="HOGENOM" id="CLU_041900_5_5_9"/>
<dbReference type="Pfam" id="PF01610">
    <property type="entry name" value="DDE_Tnp_ISL3"/>
    <property type="match status" value="1"/>
</dbReference>
<keyword evidence="3" id="KW-1185">Reference proteome</keyword>
<reference evidence="2 3" key="1">
    <citation type="journal article" date="2002" name="Proc. Natl. Acad. Sci. U.S.A.">
        <title>Genome sequence of Streptococcus mutans UA159, a cariogenic dental pathogen.</title>
        <authorList>
            <person name="Ajdic D."/>
            <person name="McShan W.M."/>
            <person name="McLaughlin R.E."/>
            <person name="Savic G."/>
            <person name="Chang J."/>
            <person name="Carson M.B."/>
            <person name="Primeaux C."/>
            <person name="Tian R."/>
            <person name="Kenton S."/>
            <person name="Jia H."/>
            <person name="Lin S."/>
            <person name="Qian Y."/>
            <person name="Li S."/>
            <person name="Zhu H."/>
            <person name="Najar F."/>
            <person name="Lai H."/>
            <person name="White J."/>
            <person name="Roe B.A."/>
            <person name="Ferretti J.J."/>
        </authorList>
    </citation>
    <scope>NUCLEOTIDE SEQUENCE [LARGE SCALE GENOMIC DNA]</scope>
    <source>
        <strain evidence="3">ATCC 700610 / UA159</strain>
    </source>
</reference>
<evidence type="ECO:0000259" key="1">
    <source>
        <dbReference type="Pfam" id="PF01610"/>
    </source>
</evidence>
<dbReference type="OrthoDB" id="1758296at2"/>
<dbReference type="eggNOG" id="COG3464">
    <property type="taxonomic scope" value="Bacteria"/>
</dbReference>
<sequence length="46" mass="5409">MEATNKLIKDIKRQAFGFRNFKNFKTKILIALNITKERTNLILSRA</sequence>
<dbReference type="EMBL" id="AE014133">
    <property type="protein sequence ID" value="AAN59004.1"/>
    <property type="molecule type" value="Genomic_DNA"/>
</dbReference>
<dbReference type="KEGG" id="smu:SMU_1330c"/>
<accession>Q8DTK6</accession>
<feature type="domain" description="Transposase IS204/IS1001/IS1096/IS1165 DDE" evidence="1">
    <location>
        <begin position="1"/>
        <end position="28"/>
    </location>
</feature>
<gene>
    <name evidence="2" type="ordered locus">SMU_1330c</name>
</gene>